<protein>
    <submittedName>
        <fullName evidence="2">Uncharacterized protein</fullName>
    </submittedName>
</protein>
<evidence type="ECO:0000256" key="1">
    <source>
        <dbReference type="SAM" id="MobiDB-lite"/>
    </source>
</evidence>
<sequence>MAAAQEKRKTSTDAGESKSSPKKVKTEGAEAKQGDDTQSADDILSYLLLDSTLDSISPPEILEPGCEKDLRYPHSDLPPFCALVSALLLSKPFSHRLGMRAIHQIFKEPYSFTTPKVILEAGGDDRWQALKDAHTLHKDKTSGQLRDLSELIKNEYPKDFDNSDLVEFREKAGGDVDMLQKNVCQIKGFAEKTTTLFFRRVQLQWSELFPYADDLALQAAKDMGLEVSSASELRDLLKDHLGDVSEEDLRRQYIRVLEVLIGKKLDKDIDASKEEVAEVKASDSGEGVKTDDEEKVEADEVEGKDSTES</sequence>
<feature type="compositionally biased region" description="Basic and acidic residues" evidence="1">
    <location>
        <begin position="1"/>
        <end position="11"/>
    </location>
</feature>
<dbReference type="Proteomes" id="UP000013776">
    <property type="component" value="Unassembled WGS sequence"/>
</dbReference>
<gene>
    <name evidence="2" type="ORF">TAPDE_001058</name>
</gene>
<feature type="compositionally biased region" description="Basic and acidic residues" evidence="1">
    <location>
        <begin position="24"/>
        <end position="35"/>
    </location>
</feature>
<feature type="compositionally biased region" description="Basic and acidic residues" evidence="1">
    <location>
        <begin position="273"/>
        <end position="292"/>
    </location>
</feature>
<accession>R4X7I9</accession>
<comment type="caution">
    <text evidence="2">The sequence shown here is derived from an EMBL/GenBank/DDBJ whole genome shotgun (WGS) entry which is preliminary data.</text>
</comment>
<keyword evidence="3" id="KW-1185">Reference proteome</keyword>
<feature type="region of interest" description="Disordered" evidence="1">
    <location>
        <begin position="1"/>
        <end position="38"/>
    </location>
</feature>
<evidence type="ECO:0000313" key="3">
    <source>
        <dbReference type="Proteomes" id="UP000013776"/>
    </source>
</evidence>
<feature type="region of interest" description="Disordered" evidence="1">
    <location>
        <begin position="273"/>
        <end position="309"/>
    </location>
</feature>
<dbReference type="eggNOG" id="ENOG502S5UV">
    <property type="taxonomic scope" value="Eukaryota"/>
</dbReference>
<organism evidence="2 3">
    <name type="scientific">Taphrina deformans (strain PYCC 5710 / ATCC 11124 / CBS 356.35 / IMI 108563 / JCM 9778 / NBRC 8474)</name>
    <name type="common">Peach leaf curl fungus</name>
    <name type="synonym">Lalaria deformans</name>
    <dbReference type="NCBI Taxonomy" id="1097556"/>
    <lineage>
        <taxon>Eukaryota</taxon>
        <taxon>Fungi</taxon>
        <taxon>Dikarya</taxon>
        <taxon>Ascomycota</taxon>
        <taxon>Taphrinomycotina</taxon>
        <taxon>Taphrinomycetes</taxon>
        <taxon>Taphrinales</taxon>
        <taxon>Taphrinaceae</taxon>
        <taxon>Taphrina</taxon>
    </lineage>
</organism>
<dbReference type="AlphaFoldDB" id="R4X7I9"/>
<dbReference type="OrthoDB" id="4676at2759"/>
<reference evidence="2 3" key="1">
    <citation type="journal article" date="2013" name="MBio">
        <title>Genome sequencing of the plant pathogen Taphrina deformans, the causal agent of peach leaf curl.</title>
        <authorList>
            <person name="Cisse O.H."/>
            <person name="Almeida J.M.G.C.F."/>
            <person name="Fonseca A."/>
            <person name="Kumar A.A."/>
            <person name="Salojaervi J."/>
            <person name="Overmyer K."/>
            <person name="Hauser P.M."/>
            <person name="Pagni M."/>
        </authorList>
    </citation>
    <scope>NUCLEOTIDE SEQUENCE [LARGE SCALE GENOMIC DNA]</scope>
    <source>
        <strain evidence="3">PYCC 5710 / ATCC 11124 / CBS 356.35 / IMI 108563 / JCM 9778 / NBRC 8474</strain>
    </source>
</reference>
<dbReference type="VEuPathDB" id="FungiDB:TAPDE_001058"/>
<proteinExistence type="predicted"/>
<dbReference type="EMBL" id="CAHR02000037">
    <property type="protein sequence ID" value="CCG81360.1"/>
    <property type="molecule type" value="Genomic_DNA"/>
</dbReference>
<evidence type="ECO:0000313" key="2">
    <source>
        <dbReference type="EMBL" id="CCG81360.1"/>
    </source>
</evidence>
<name>R4X7I9_TAPDE</name>